<dbReference type="GO" id="GO:0016787">
    <property type="term" value="F:hydrolase activity"/>
    <property type="evidence" value="ECO:0007669"/>
    <property type="project" value="UniProtKB-KW"/>
</dbReference>
<comment type="similarity">
    <text evidence="1">Belongs to the peptidase S33 family.</text>
</comment>
<dbReference type="PANTHER" id="PTHR43248">
    <property type="entry name" value="2-SUCCINYL-6-HYDROXY-2,4-CYCLOHEXADIENE-1-CARBOXYLATE SYNTHASE"/>
    <property type="match status" value="1"/>
</dbReference>
<evidence type="ECO:0000256" key="2">
    <source>
        <dbReference type="ARBA" id="ARBA00022729"/>
    </source>
</evidence>
<evidence type="ECO:0000256" key="1">
    <source>
        <dbReference type="ARBA" id="ARBA00010088"/>
    </source>
</evidence>
<feature type="chain" id="PRO_5047434665" evidence="5">
    <location>
        <begin position="28"/>
        <end position="538"/>
    </location>
</feature>
<keyword evidence="8" id="KW-1185">Reference proteome</keyword>
<dbReference type="Pfam" id="PF08386">
    <property type="entry name" value="Abhydrolase_4"/>
    <property type="match status" value="1"/>
</dbReference>
<organism evidence="7 8">
    <name type="scientific">Streptomyces sodiiphilus</name>
    <dbReference type="NCBI Taxonomy" id="226217"/>
    <lineage>
        <taxon>Bacteria</taxon>
        <taxon>Bacillati</taxon>
        <taxon>Actinomycetota</taxon>
        <taxon>Actinomycetes</taxon>
        <taxon>Kitasatosporales</taxon>
        <taxon>Streptomycetaceae</taxon>
        <taxon>Streptomyces</taxon>
    </lineage>
</organism>
<keyword evidence="3 7" id="KW-0378">Hydrolase</keyword>
<dbReference type="InterPro" id="IPR013595">
    <property type="entry name" value="Pept_S33_TAP-like_C"/>
</dbReference>
<accession>A0ABN2P3A3</accession>
<dbReference type="EMBL" id="BAAAMJ010000018">
    <property type="protein sequence ID" value="GAA1911333.1"/>
    <property type="molecule type" value="Genomic_DNA"/>
</dbReference>
<dbReference type="SUPFAM" id="SSF53474">
    <property type="entry name" value="alpha/beta-Hydrolases"/>
    <property type="match status" value="1"/>
</dbReference>
<gene>
    <name evidence="7" type="ORF">GCM10009716_21670</name>
</gene>
<feature type="domain" description="Peptidase S33 tripeptidyl aminopeptidase-like C-terminal" evidence="6">
    <location>
        <begin position="413"/>
        <end position="511"/>
    </location>
</feature>
<dbReference type="RefSeq" id="WP_344260893.1">
    <property type="nucleotide sequence ID" value="NZ_BAAAMJ010000018.1"/>
</dbReference>
<evidence type="ECO:0000256" key="5">
    <source>
        <dbReference type="SAM" id="SignalP"/>
    </source>
</evidence>
<comment type="caution">
    <text evidence="7">The sequence shown here is derived from an EMBL/GenBank/DDBJ whole genome shotgun (WGS) entry which is preliminary data.</text>
</comment>
<dbReference type="InterPro" id="IPR051601">
    <property type="entry name" value="Serine_prot/Carboxylest_S33"/>
</dbReference>
<protein>
    <submittedName>
        <fullName evidence="7">Alpha/beta hydrolase</fullName>
    </submittedName>
</protein>
<sequence>MHKAAVMGTLGALALWTLALPPAVAEAPPPGSADEARGAALAAQRAEAAGISWGPCDPAENLREPVECGTVTVPVDYAAPDGDTIELHVSRLKATGPEKERQGALLYNPGGPGANGMVFPLYPLHLDSGPWQNLHRAYDFVGFAPRGVGRSAPVSCQDPGTFQRGPSPAPRTPSEEFKRQMNLRAAAYAAGCLAGQGDRLAHFTTPNNARDLHTIRAALGEQRLTYLGASYGTYIGSVYATLFPGSVGRMVLDSAVDPDPAQVWYGNNLRQSYAFEGRWQDWKQWVAGHHDVYGLGRTAQEVQRGFDRARDQLEDEPVGETVGPKQLHDAFLSVTYSDRSWPVMATALAEYLRGEPGPLVQQARPDPQDAARAENGNAVYAAVECTDAPWPRDWRRWDRDHTRLARVAPFETWENAWMNLPCAHWPVEQAAPLDVGAAPDALPPVLVVAATRDAATPYRGALELHRRLPGSTLVTEDGAGNHGVTGGNACADAHIEEYLLHGRTAGSQLTCPARPAPEPAYLAPEPTVASQLLAHHGR</sequence>
<evidence type="ECO:0000256" key="3">
    <source>
        <dbReference type="ARBA" id="ARBA00022801"/>
    </source>
</evidence>
<evidence type="ECO:0000259" key="6">
    <source>
        <dbReference type="Pfam" id="PF08386"/>
    </source>
</evidence>
<evidence type="ECO:0000313" key="8">
    <source>
        <dbReference type="Proteomes" id="UP001501303"/>
    </source>
</evidence>
<feature type="signal peptide" evidence="5">
    <location>
        <begin position="1"/>
        <end position="27"/>
    </location>
</feature>
<keyword evidence="2 5" id="KW-0732">Signal</keyword>
<dbReference type="Gene3D" id="3.40.50.1820">
    <property type="entry name" value="alpha/beta hydrolase"/>
    <property type="match status" value="1"/>
</dbReference>
<dbReference type="Proteomes" id="UP001501303">
    <property type="component" value="Unassembled WGS sequence"/>
</dbReference>
<dbReference type="InterPro" id="IPR029058">
    <property type="entry name" value="AB_hydrolase_fold"/>
</dbReference>
<feature type="region of interest" description="Disordered" evidence="4">
    <location>
        <begin position="154"/>
        <end position="174"/>
    </location>
</feature>
<dbReference type="PANTHER" id="PTHR43248:SF29">
    <property type="entry name" value="TRIPEPTIDYL AMINOPEPTIDASE"/>
    <property type="match status" value="1"/>
</dbReference>
<evidence type="ECO:0000313" key="7">
    <source>
        <dbReference type="EMBL" id="GAA1911333.1"/>
    </source>
</evidence>
<evidence type="ECO:0000256" key="4">
    <source>
        <dbReference type="SAM" id="MobiDB-lite"/>
    </source>
</evidence>
<proteinExistence type="inferred from homology"/>
<reference evidence="7 8" key="1">
    <citation type="journal article" date="2019" name="Int. J. Syst. Evol. Microbiol.">
        <title>The Global Catalogue of Microorganisms (GCM) 10K type strain sequencing project: providing services to taxonomists for standard genome sequencing and annotation.</title>
        <authorList>
            <consortium name="The Broad Institute Genomics Platform"/>
            <consortium name="The Broad Institute Genome Sequencing Center for Infectious Disease"/>
            <person name="Wu L."/>
            <person name="Ma J."/>
        </authorList>
    </citation>
    <scope>NUCLEOTIDE SEQUENCE [LARGE SCALE GENOMIC DNA]</scope>
    <source>
        <strain evidence="7 8">JCM 13581</strain>
    </source>
</reference>
<name>A0ABN2P3A3_9ACTN</name>